<dbReference type="FunFam" id="3.40.850.10:FF:000016">
    <property type="entry name" value="Kinesin-like protein"/>
    <property type="match status" value="1"/>
</dbReference>
<dbReference type="GO" id="GO:0003777">
    <property type="term" value="F:microtubule motor activity"/>
    <property type="evidence" value="ECO:0007669"/>
    <property type="project" value="InterPro"/>
</dbReference>
<keyword evidence="6 7" id="KW-0505">Motor protein</keyword>
<dbReference type="SMART" id="SM00129">
    <property type="entry name" value="KISc"/>
    <property type="match status" value="1"/>
</dbReference>
<dbReference type="KEGG" id="rsz:108805811"/>
<feature type="compositionally biased region" description="Polar residues" evidence="8">
    <location>
        <begin position="833"/>
        <end position="863"/>
    </location>
</feature>
<dbReference type="Pfam" id="PF00225">
    <property type="entry name" value="Kinesin"/>
    <property type="match status" value="1"/>
</dbReference>
<evidence type="ECO:0000256" key="7">
    <source>
        <dbReference type="PROSITE-ProRule" id="PRU00283"/>
    </source>
</evidence>
<gene>
    <name evidence="11 12" type="primary">LOC108805811</name>
</gene>
<dbReference type="InterPro" id="IPR027640">
    <property type="entry name" value="Kinesin-like_fam"/>
</dbReference>
<dbReference type="InterPro" id="IPR001752">
    <property type="entry name" value="Kinesin_motor_dom"/>
</dbReference>
<evidence type="ECO:0000256" key="1">
    <source>
        <dbReference type="ARBA" id="ARBA00007310"/>
    </source>
</evidence>
<name>A0A6J0JCD3_RAPSA</name>
<dbReference type="InterPro" id="IPR036961">
    <property type="entry name" value="Kinesin_motor_dom_sf"/>
</dbReference>
<dbReference type="RefSeq" id="XP_018433265.1">
    <property type="nucleotide sequence ID" value="XM_018577763.2"/>
</dbReference>
<dbReference type="PANTHER" id="PTHR47968:SF55">
    <property type="entry name" value="KINESIN-LIKE PROTEIN KIN-7H"/>
    <property type="match status" value="1"/>
</dbReference>
<dbReference type="GO" id="GO:0005524">
    <property type="term" value="F:ATP binding"/>
    <property type="evidence" value="ECO:0007669"/>
    <property type="project" value="UniProtKB-UniRule"/>
</dbReference>
<dbReference type="PROSITE" id="PS50067">
    <property type="entry name" value="KINESIN_MOTOR_2"/>
    <property type="match status" value="1"/>
</dbReference>
<dbReference type="Pfam" id="PF11995">
    <property type="entry name" value="DUF3490"/>
    <property type="match status" value="1"/>
</dbReference>
<evidence type="ECO:0000313" key="11">
    <source>
        <dbReference type="RefSeq" id="XP_018433264.1"/>
    </source>
</evidence>
<dbReference type="InterPro" id="IPR027417">
    <property type="entry name" value="P-loop_NTPase"/>
</dbReference>
<accession>A0A6J0JCD3</accession>
<feature type="compositionally biased region" description="Basic and acidic residues" evidence="8">
    <location>
        <begin position="582"/>
        <end position="600"/>
    </location>
</feature>
<dbReference type="RefSeq" id="XP_018433264.1">
    <property type="nucleotide sequence ID" value="XM_018577762.2"/>
</dbReference>
<dbReference type="InterPro" id="IPR021881">
    <property type="entry name" value="NACK_C"/>
</dbReference>
<dbReference type="GeneID" id="108805811"/>
<organism evidence="10 12">
    <name type="scientific">Raphanus sativus</name>
    <name type="common">Radish</name>
    <name type="synonym">Raphanus raphanistrum var. sativus</name>
    <dbReference type="NCBI Taxonomy" id="3726"/>
    <lineage>
        <taxon>Eukaryota</taxon>
        <taxon>Viridiplantae</taxon>
        <taxon>Streptophyta</taxon>
        <taxon>Embryophyta</taxon>
        <taxon>Tracheophyta</taxon>
        <taxon>Spermatophyta</taxon>
        <taxon>Magnoliopsida</taxon>
        <taxon>eudicotyledons</taxon>
        <taxon>Gunneridae</taxon>
        <taxon>Pentapetalae</taxon>
        <taxon>rosids</taxon>
        <taxon>malvids</taxon>
        <taxon>Brassicales</taxon>
        <taxon>Brassicaceae</taxon>
        <taxon>Brassiceae</taxon>
        <taxon>Raphanus</taxon>
    </lineage>
</organism>
<comment type="similarity">
    <text evidence="1">Belongs to the TRAFAC class myosin-kinesin ATPase superfamily. Kinesin family. KIN-7 subfamily.</text>
</comment>
<dbReference type="OrthoDB" id="3176171at2759"/>
<keyword evidence="10" id="KW-1185">Reference proteome</keyword>
<keyword evidence="2" id="KW-0493">Microtubule</keyword>
<dbReference type="Proteomes" id="UP000504610">
    <property type="component" value="Chromosome 6"/>
</dbReference>
<dbReference type="PROSITE" id="PS00411">
    <property type="entry name" value="KINESIN_MOTOR_1"/>
    <property type="match status" value="1"/>
</dbReference>
<dbReference type="PRINTS" id="PR00380">
    <property type="entry name" value="KINESINHEAVY"/>
</dbReference>
<dbReference type="AlphaFoldDB" id="A0A6J0JCD3"/>
<feature type="region of interest" description="Disordered" evidence="8">
    <location>
        <begin position="519"/>
        <end position="610"/>
    </location>
</feature>
<feature type="compositionally biased region" description="Polar residues" evidence="8">
    <location>
        <begin position="705"/>
        <end position="714"/>
    </location>
</feature>
<dbReference type="Gene3D" id="3.40.850.10">
    <property type="entry name" value="Kinesin motor domain"/>
    <property type="match status" value="1"/>
</dbReference>
<evidence type="ECO:0000256" key="8">
    <source>
        <dbReference type="SAM" id="MobiDB-lite"/>
    </source>
</evidence>
<feature type="compositionally biased region" description="Basic and acidic residues" evidence="8">
    <location>
        <begin position="864"/>
        <end position="876"/>
    </location>
</feature>
<feature type="region of interest" description="Disordered" evidence="8">
    <location>
        <begin position="424"/>
        <end position="482"/>
    </location>
</feature>
<dbReference type="GO" id="GO:0007018">
    <property type="term" value="P:microtubule-based movement"/>
    <property type="evidence" value="ECO:0007669"/>
    <property type="project" value="InterPro"/>
</dbReference>
<feature type="binding site" evidence="7">
    <location>
        <begin position="105"/>
        <end position="112"/>
    </location>
    <ligand>
        <name>ATP</name>
        <dbReference type="ChEBI" id="CHEBI:30616"/>
    </ligand>
</feature>
<feature type="compositionally biased region" description="Low complexity" evidence="8">
    <location>
        <begin position="463"/>
        <end position="479"/>
    </location>
</feature>
<feature type="compositionally biased region" description="Basic and acidic residues" evidence="8">
    <location>
        <begin position="519"/>
        <end position="545"/>
    </location>
</feature>
<dbReference type="PANTHER" id="PTHR47968">
    <property type="entry name" value="CENTROMERE PROTEIN E"/>
    <property type="match status" value="1"/>
</dbReference>
<feature type="region of interest" description="Disordered" evidence="8">
    <location>
        <begin position="818"/>
        <end position="876"/>
    </location>
</feature>
<dbReference type="CDD" id="cd01374">
    <property type="entry name" value="KISc_CENP_E"/>
    <property type="match status" value="1"/>
</dbReference>
<keyword evidence="3 7" id="KW-0547">Nucleotide-binding</keyword>
<evidence type="ECO:0000256" key="6">
    <source>
        <dbReference type="ARBA" id="ARBA00023175"/>
    </source>
</evidence>
<feature type="domain" description="Kinesin motor" evidence="9">
    <location>
        <begin position="17"/>
        <end position="341"/>
    </location>
</feature>
<evidence type="ECO:0000256" key="4">
    <source>
        <dbReference type="ARBA" id="ARBA00022840"/>
    </source>
</evidence>
<feature type="region of interest" description="Disordered" evidence="8">
    <location>
        <begin position="632"/>
        <end position="729"/>
    </location>
</feature>
<evidence type="ECO:0000313" key="12">
    <source>
        <dbReference type="RefSeq" id="XP_018433265.1"/>
    </source>
</evidence>
<keyword evidence="5" id="KW-0175">Coiled coil</keyword>
<evidence type="ECO:0000259" key="9">
    <source>
        <dbReference type="PROSITE" id="PS50067"/>
    </source>
</evidence>
<evidence type="ECO:0000256" key="2">
    <source>
        <dbReference type="ARBA" id="ARBA00022701"/>
    </source>
</evidence>
<reference evidence="10" key="1">
    <citation type="journal article" date="2019" name="Database">
        <title>The radish genome database (RadishGD): an integrated information resource for radish genomics.</title>
        <authorList>
            <person name="Yu H.J."/>
            <person name="Baek S."/>
            <person name="Lee Y.J."/>
            <person name="Cho A."/>
            <person name="Mun J.H."/>
        </authorList>
    </citation>
    <scope>NUCLEOTIDE SEQUENCE [LARGE SCALE GENOMIC DNA]</scope>
    <source>
        <strain evidence="10">cv. WK10039</strain>
    </source>
</reference>
<dbReference type="InterPro" id="IPR019821">
    <property type="entry name" value="Kinesin_motor_CS"/>
</dbReference>
<reference evidence="11 12" key="2">
    <citation type="submission" date="2025-04" db="UniProtKB">
        <authorList>
            <consortium name="RefSeq"/>
        </authorList>
    </citation>
    <scope>IDENTIFICATION</scope>
    <source>
        <tissue evidence="11 12">Leaf</tissue>
    </source>
</reference>
<protein>
    <submittedName>
        <fullName evidence="11 12">Kinesin-like protein KIN-7H</fullName>
    </submittedName>
</protein>
<sequence length="1092" mass="124002">MMTTEADQMQGGGCEEKISVSVRLRPLNDKEMLRNDSPDWECINSTTIMYRSHLSISDRSMYPSAYSFDRVFGPECCTRQVYDQGAKEVAFSVVSGVNASVFAYGQTSSGKTYTMSGITHCTLVDIYDYIDKHKEREFILKFSAMEIYNESVRDLLSTDSTPLRLLDDPEKGTVVEKLTEETLRDWNHFKELLSVCEAQRQIGETALNEVSSRSHQILRLTVESTAREFFTNDKFSTLTATVNFIDLAGSERASQSLSAGTRLKEGCHINRSLLTLGTVIRKLSKGKTGHIPFRDSKLTRILQSSLGGNARTAIICTMSPARIHVEQSRNTLLFASCAKEVTTNAQVNVVMSDKALVKHLQRELAKLESELRSPGQPSVASDATALLTEKDLEVEKLKKEVFQLAQELEQARCEIEDLRRMVEEGKQGPKETQSTESAEVLVEEHQYPKLRVRSTWDSENTTPLSPMSARRSSLSPRSSEYSYDEENVFQLSDFRIDSGSSSPFQQHVYVTPFPEVQHGAETKDQSEVHTEETEARPDVPRERRNASSTVVIFPSPDEGYAEEEGVDEMAEESDGDSEDDCREVRCIETEMSDVTRHPEENIPQSSPDRFEIVNAEEPVCVTKPKNLQLSIEAEEEEEEPVCVTEPKNIQPPVEAEKEEEEKEESEERVKEVSSASTQPKQESKLIKAPPPCCDFKSSPDEFGTNMPNLRTSSNPTPPVFITPSPEKPFSWLTERESQPFRGMKLTRSRSCRASVLSSPSPFWFEKDADTPPSWYDKGFVKAAERRNLEMCHVKNERLLQDEFSGRSTPATWIERSLSDTQTAHAASHGGDSNEMSSPNESLSRPSDVSVFELQTSGSPSTSQEKTEETATQKDKRIIHRSMEEIEQKFLALNSTKSFKDAALDPIQDYLDTPLNWPEEFKRLQREIIELWHTCNVSMAHRSYFFLLFRGDQRDCLYLEVELRRLKYIAHNSKASDDLSLVSSTRALTRERFKLSKLMQRKLSKEERENLFLRWGVGLNTRHRRVQLAHRLWSDYKDMGHVRESASLVGKLHGFVDMNLTSSDMFAINFAFKPPRPKKSSLWKRSVLSLSFL</sequence>
<evidence type="ECO:0000256" key="5">
    <source>
        <dbReference type="ARBA" id="ARBA00023054"/>
    </source>
</evidence>
<evidence type="ECO:0000313" key="10">
    <source>
        <dbReference type="Proteomes" id="UP000504610"/>
    </source>
</evidence>
<dbReference type="GO" id="GO:0005874">
    <property type="term" value="C:microtubule"/>
    <property type="evidence" value="ECO:0007669"/>
    <property type="project" value="UniProtKB-KW"/>
</dbReference>
<evidence type="ECO:0000256" key="3">
    <source>
        <dbReference type="ARBA" id="ARBA00022741"/>
    </source>
</evidence>
<dbReference type="GO" id="GO:0008017">
    <property type="term" value="F:microtubule binding"/>
    <property type="evidence" value="ECO:0007669"/>
    <property type="project" value="InterPro"/>
</dbReference>
<feature type="compositionally biased region" description="Acidic residues" evidence="8">
    <location>
        <begin position="559"/>
        <end position="581"/>
    </location>
</feature>
<keyword evidence="4 7" id="KW-0067">ATP-binding</keyword>
<dbReference type="SUPFAM" id="SSF52540">
    <property type="entry name" value="P-loop containing nucleoside triphosphate hydrolases"/>
    <property type="match status" value="1"/>
</dbReference>
<proteinExistence type="inferred from homology"/>